<feature type="transmembrane region" description="Helical" evidence="7">
    <location>
        <begin position="101"/>
        <end position="118"/>
    </location>
</feature>
<organism evidence="9 10">
    <name type="scientific">Cladophialophora chaetospira</name>
    <dbReference type="NCBI Taxonomy" id="386627"/>
    <lineage>
        <taxon>Eukaryota</taxon>
        <taxon>Fungi</taxon>
        <taxon>Dikarya</taxon>
        <taxon>Ascomycota</taxon>
        <taxon>Pezizomycotina</taxon>
        <taxon>Eurotiomycetes</taxon>
        <taxon>Chaetothyriomycetidae</taxon>
        <taxon>Chaetothyriales</taxon>
        <taxon>Herpotrichiellaceae</taxon>
        <taxon>Cladophialophora</taxon>
    </lineage>
</organism>
<keyword evidence="4 7" id="KW-1133">Transmembrane helix</keyword>
<dbReference type="InterPro" id="IPR036259">
    <property type="entry name" value="MFS_trans_sf"/>
</dbReference>
<evidence type="ECO:0000313" key="10">
    <source>
        <dbReference type="Proteomes" id="UP001172673"/>
    </source>
</evidence>
<feature type="transmembrane region" description="Helical" evidence="7">
    <location>
        <begin position="447"/>
        <end position="466"/>
    </location>
</feature>
<proteinExistence type="predicted"/>
<evidence type="ECO:0000256" key="4">
    <source>
        <dbReference type="ARBA" id="ARBA00022989"/>
    </source>
</evidence>
<dbReference type="Pfam" id="PF06609">
    <property type="entry name" value="TRI12"/>
    <property type="match status" value="1"/>
</dbReference>
<dbReference type="InterPro" id="IPR010573">
    <property type="entry name" value="MFS_Str1/Tri12-like"/>
</dbReference>
<dbReference type="GO" id="GO:0022857">
    <property type="term" value="F:transmembrane transporter activity"/>
    <property type="evidence" value="ECO:0007669"/>
    <property type="project" value="InterPro"/>
</dbReference>
<evidence type="ECO:0000256" key="7">
    <source>
        <dbReference type="SAM" id="Phobius"/>
    </source>
</evidence>
<dbReference type="PANTHER" id="PTHR23501:SF109">
    <property type="entry name" value="MAJOR FACILITATOR SUPERFAMILY (MFS) PROFILE DOMAIN-CONTAINING PROTEIN-RELATED"/>
    <property type="match status" value="1"/>
</dbReference>
<dbReference type="PROSITE" id="PS50850">
    <property type="entry name" value="MFS"/>
    <property type="match status" value="1"/>
</dbReference>
<dbReference type="PANTHER" id="PTHR23501">
    <property type="entry name" value="MAJOR FACILITATOR SUPERFAMILY"/>
    <property type="match status" value="1"/>
</dbReference>
<feature type="transmembrane region" description="Helical" evidence="7">
    <location>
        <begin position="257"/>
        <end position="279"/>
    </location>
</feature>
<evidence type="ECO:0000256" key="5">
    <source>
        <dbReference type="ARBA" id="ARBA00023136"/>
    </source>
</evidence>
<accession>A0AA39CGV8</accession>
<evidence type="ECO:0000256" key="2">
    <source>
        <dbReference type="ARBA" id="ARBA00022448"/>
    </source>
</evidence>
<dbReference type="Pfam" id="PF07690">
    <property type="entry name" value="MFS_1"/>
    <property type="match status" value="1"/>
</dbReference>
<dbReference type="EMBL" id="JAPDRK010000011">
    <property type="protein sequence ID" value="KAJ9607645.1"/>
    <property type="molecule type" value="Genomic_DNA"/>
</dbReference>
<dbReference type="GO" id="GO:0005886">
    <property type="term" value="C:plasma membrane"/>
    <property type="evidence" value="ECO:0007669"/>
    <property type="project" value="TreeGrafter"/>
</dbReference>
<dbReference type="SUPFAM" id="SSF103473">
    <property type="entry name" value="MFS general substrate transporter"/>
    <property type="match status" value="1"/>
</dbReference>
<evidence type="ECO:0000256" key="6">
    <source>
        <dbReference type="SAM" id="MobiDB-lite"/>
    </source>
</evidence>
<evidence type="ECO:0000259" key="8">
    <source>
        <dbReference type="PROSITE" id="PS50850"/>
    </source>
</evidence>
<evidence type="ECO:0000256" key="1">
    <source>
        <dbReference type="ARBA" id="ARBA00004141"/>
    </source>
</evidence>
<evidence type="ECO:0000313" key="9">
    <source>
        <dbReference type="EMBL" id="KAJ9607645.1"/>
    </source>
</evidence>
<feature type="transmembrane region" description="Helical" evidence="7">
    <location>
        <begin position="62"/>
        <end position="89"/>
    </location>
</feature>
<feature type="transmembrane region" description="Helical" evidence="7">
    <location>
        <begin position="319"/>
        <end position="343"/>
    </location>
</feature>
<feature type="compositionally biased region" description="Basic and acidic residues" evidence="6">
    <location>
        <begin position="31"/>
        <end position="42"/>
    </location>
</feature>
<feature type="region of interest" description="Disordered" evidence="6">
    <location>
        <begin position="1"/>
        <end position="42"/>
    </location>
</feature>
<feature type="transmembrane region" description="Helical" evidence="7">
    <location>
        <begin position="350"/>
        <end position="372"/>
    </location>
</feature>
<keyword evidence="5 7" id="KW-0472">Membrane</keyword>
<feature type="transmembrane region" description="Helical" evidence="7">
    <location>
        <begin position="130"/>
        <end position="148"/>
    </location>
</feature>
<dbReference type="Gene3D" id="1.20.1250.20">
    <property type="entry name" value="MFS general substrate transporter like domains"/>
    <property type="match status" value="1"/>
</dbReference>
<dbReference type="Proteomes" id="UP001172673">
    <property type="component" value="Unassembled WGS sequence"/>
</dbReference>
<protein>
    <recommendedName>
        <fullName evidence="8">Major facilitator superfamily (MFS) profile domain-containing protein</fullName>
    </recommendedName>
</protein>
<comment type="caution">
    <text evidence="9">The sequence shown here is derived from an EMBL/GenBank/DDBJ whole genome shotgun (WGS) entry which is preliminary data.</text>
</comment>
<feature type="transmembrane region" description="Helical" evidence="7">
    <location>
        <begin position="185"/>
        <end position="204"/>
    </location>
</feature>
<feature type="domain" description="Major facilitator superfamily (MFS) profile" evidence="8">
    <location>
        <begin position="62"/>
        <end position="483"/>
    </location>
</feature>
<feature type="compositionally biased region" description="Basic and acidic residues" evidence="6">
    <location>
        <begin position="1"/>
        <end position="24"/>
    </location>
</feature>
<name>A0AA39CGV8_9EURO</name>
<keyword evidence="2" id="KW-0813">Transport</keyword>
<sequence length="483" mass="51122">MQHDPDVKSETVTERYVEDVRDGHNATPTSDVEKVETAEHHQDTGLEAVEDLQTQKWTFQAVVAMFGLGLIFPACQTPLFCIASSLAYIVPDVGSPDKSTWIPVAFTLASGTPLPFAGHLQDIFGRRLMVLLAILCDVTGAVIMATSHSFGQTVLGSAMAGFGAGICELTALAGVSEVVPVKHRGYINGIILLLTLPFATYNIFGQLVASGLTWRWGMGISCAYVLCTLIIGICVLVAFVVWEIYVPSYPLAPAEIFRLRTLVMGLIVCFVGGMFYYSISNFGPIYFSRVYATKPITIGLRILGGGLFIMGTPHNPESVVGFAAVAGLGVGGLISTVATVCVIVSPSHMIATTVALTLAARTFGGTIGYTIYSNIFNTKLTANLPTFVARYAVEAGLPQASVAEFLTAFLAAAADTSALASIPGVTSEVLAAAGLGVRWAFAESLKWVFVASLPFGGLAMVAALCLGNIEKYMSDRVVAHLHA</sequence>
<feature type="transmembrane region" description="Helical" evidence="7">
    <location>
        <begin position="216"/>
        <end position="245"/>
    </location>
</feature>
<dbReference type="InterPro" id="IPR011701">
    <property type="entry name" value="MFS"/>
</dbReference>
<keyword evidence="10" id="KW-1185">Reference proteome</keyword>
<reference evidence="9" key="1">
    <citation type="submission" date="2022-10" db="EMBL/GenBank/DDBJ databases">
        <title>Culturing micro-colonial fungi from biological soil crusts in the Mojave desert and describing Neophaeococcomyces mojavensis, and introducing the new genera and species Taxawa tesnikishii.</title>
        <authorList>
            <person name="Kurbessoian T."/>
            <person name="Stajich J.E."/>
        </authorList>
    </citation>
    <scope>NUCLEOTIDE SEQUENCE</scope>
    <source>
        <strain evidence="9">TK_41</strain>
    </source>
</reference>
<gene>
    <name evidence="9" type="ORF">H2200_007723</name>
</gene>
<keyword evidence="3 7" id="KW-0812">Transmembrane</keyword>
<comment type="subcellular location">
    <subcellularLocation>
        <location evidence="1">Membrane</location>
        <topology evidence="1">Multi-pass membrane protein</topology>
    </subcellularLocation>
</comment>
<evidence type="ECO:0000256" key="3">
    <source>
        <dbReference type="ARBA" id="ARBA00022692"/>
    </source>
</evidence>
<dbReference type="InterPro" id="IPR020846">
    <property type="entry name" value="MFS_dom"/>
</dbReference>
<dbReference type="AlphaFoldDB" id="A0AA39CGV8"/>